<dbReference type="Proteomes" id="UP000034069">
    <property type="component" value="Unassembled WGS sequence"/>
</dbReference>
<dbReference type="EMBL" id="LCHN01000032">
    <property type="protein sequence ID" value="KKT34647.1"/>
    <property type="molecule type" value="Genomic_DNA"/>
</dbReference>
<dbReference type="AlphaFoldDB" id="A0A0G1ISB1"/>
<sequence>MVVEFRSTLPYSFKLPSGGSLDLKSLTILAGIIPSVFIVYMMITTSHVRHEIIDGQMMKAWYVNLPGMGSVNYPQQTADLNKWAGSTVNSLEIAVDGERHPELEAAAALKSMGLFQDYVIKKIDGQWTFLYCGYPYKLGFKKS</sequence>
<comment type="caution">
    <text evidence="2">The sequence shown here is derived from an EMBL/GenBank/DDBJ whole genome shotgun (WGS) entry which is preliminary data.</text>
</comment>
<organism evidence="2 3">
    <name type="scientific">Candidatus Collierbacteria bacterium GW2011_GWA1_44_12</name>
    <dbReference type="NCBI Taxonomy" id="1618376"/>
    <lineage>
        <taxon>Bacteria</taxon>
        <taxon>Candidatus Collieribacteriota</taxon>
    </lineage>
</organism>
<gene>
    <name evidence="2" type="ORF">UW23_C0032G0009</name>
</gene>
<accession>A0A0G1ISB1</accession>
<name>A0A0G1ISB1_9BACT</name>
<keyword evidence="1" id="KW-0812">Transmembrane</keyword>
<reference evidence="2 3" key="1">
    <citation type="journal article" date="2015" name="Nature">
        <title>rRNA introns, odd ribosomes, and small enigmatic genomes across a large radiation of phyla.</title>
        <authorList>
            <person name="Brown C.T."/>
            <person name="Hug L.A."/>
            <person name="Thomas B.C."/>
            <person name="Sharon I."/>
            <person name="Castelle C.J."/>
            <person name="Singh A."/>
            <person name="Wilkins M.J."/>
            <person name="Williams K.H."/>
            <person name="Banfield J.F."/>
        </authorList>
    </citation>
    <scope>NUCLEOTIDE SEQUENCE [LARGE SCALE GENOMIC DNA]</scope>
</reference>
<keyword evidence="1" id="KW-0472">Membrane</keyword>
<protein>
    <submittedName>
        <fullName evidence="2">Uncharacterized protein</fullName>
    </submittedName>
</protein>
<keyword evidence="1" id="KW-1133">Transmembrane helix</keyword>
<proteinExistence type="predicted"/>
<evidence type="ECO:0000313" key="2">
    <source>
        <dbReference type="EMBL" id="KKT34647.1"/>
    </source>
</evidence>
<evidence type="ECO:0000256" key="1">
    <source>
        <dbReference type="SAM" id="Phobius"/>
    </source>
</evidence>
<evidence type="ECO:0000313" key="3">
    <source>
        <dbReference type="Proteomes" id="UP000034069"/>
    </source>
</evidence>
<feature type="transmembrane region" description="Helical" evidence="1">
    <location>
        <begin position="25"/>
        <end position="43"/>
    </location>
</feature>